<reference evidence="1" key="1">
    <citation type="journal article" date="2013" name="Nature">
        <title>The genomes of four tapeworm species reveal adaptations to parasitism.</title>
        <authorList>
            <person name="Tsai I.J."/>
            <person name="Zarowiecki M."/>
            <person name="Holroyd N."/>
            <person name="Garciarrubio A."/>
            <person name="Sanchez-Flores A."/>
            <person name="Brooks K.L."/>
            <person name="Tracey A."/>
            <person name="Bobes R.J."/>
            <person name="Fragoso G."/>
            <person name="Sciutto E."/>
            <person name="Aslett M."/>
            <person name="Beasley H."/>
            <person name="Bennett H.M."/>
            <person name="Cai J."/>
            <person name="Camicia F."/>
            <person name="Clark R."/>
            <person name="Cucher M."/>
            <person name="De Silva N."/>
            <person name="Day T.A."/>
            <person name="Deplazes P."/>
            <person name="Estrada K."/>
            <person name="Fernandez C."/>
            <person name="Holland P.W."/>
            <person name="Hou J."/>
            <person name="Hu S."/>
            <person name="Huckvale T."/>
            <person name="Hung S.S."/>
            <person name="Kamenetzky L."/>
            <person name="Keane J.A."/>
            <person name="Kiss F."/>
            <person name="Koziol U."/>
            <person name="Lambert O."/>
            <person name="Liu K."/>
            <person name="Luo X."/>
            <person name="Luo Y."/>
            <person name="Macchiaroli N."/>
            <person name="Nichol S."/>
            <person name="Paps J."/>
            <person name="Parkinson J."/>
            <person name="Pouchkina-Stantcheva N."/>
            <person name="Riddiford N."/>
            <person name="Rosenzvit M."/>
            <person name="Salinas G."/>
            <person name="Wasmuth J.D."/>
            <person name="Zamanian M."/>
            <person name="Zheng Y."/>
            <person name="Cai X."/>
            <person name="Soberon X."/>
            <person name="Olson P.D."/>
            <person name="Laclette J.P."/>
            <person name="Brehm K."/>
            <person name="Berriman M."/>
            <person name="Garciarrubio A."/>
            <person name="Bobes R.J."/>
            <person name="Fragoso G."/>
            <person name="Sanchez-Flores A."/>
            <person name="Estrada K."/>
            <person name="Cevallos M.A."/>
            <person name="Morett E."/>
            <person name="Gonzalez V."/>
            <person name="Portillo T."/>
            <person name="Ochoa-Leyva A."/>
            <person name="Jose M.V."/>
            <person name="Sciutto E."/>
            <person name="Landa A."/>
            <person name="Jimenez L."/>
            <person name="Valdes V."/>
            <person name="Carrero J.C."/>
            <person name="Larralde C."/>
            <person name="Morales-Montor J."/>
            <person name="Limon-Lason J."/>
            <person name="Soberon X."/>
            <person name="Laclette J.P."/>
        </authorList>
    </citation>
    <scope>NUCLEOTIDE SEQUENCE [LARGE SCALE GENOMIC DNA]</scope>
</reference>
<proteinExistence type="predicted"/>
<organism evidence="1 2">
    <name type="scientific">Echinococcus multilocularis</name>
    <name type="common">Fox tapeworm</name>
    <dbReference type="NCBI Taxonomy" id="6211"/>
    <lineage>
        <taxon>Eukaryota</taxon>
        <taxon>Metazoa</taxon>
        <taxon>Spiralia</taxon>
        <taxon>Lophotrochozoa</taxon>
        <taxon>Platyhelminthes</taxon>
        <taxon>Cestoda</taxon>
        <taxon>Eucestoda</taxon>
        <taxon>Cyclophyllidea</taxon>
        <taxon>Taeniidae</taxon>
        <taxon>Echinococcus</taxon>
    </lineage>
</organism>
<name>A0A087VWH7_ECHMU</name>
<gene>
    <name evidence="1" type="ORF">EmuJ_000007600</name>
</gene>
<dbReference type="Proteomes" id="UP000017246">
    <property type="component" value="Unassembled WGS sequence"/>
</dbReference>
<dbReference type="AlphaFoldDB" id="A0A087VWH7"/>
<protein>
    <submittedName>
        <fullName evidence="1">Uncharacterized protein</fullName>
    </submittedName>
</protein>
<reference evidence="1" key="2">
    <citation type="submission" date="2015-11" db="EMBL/GenBank/DDBJ databases">
        <authorList>
            <person name="Zhang Y."/>
            <person name="Guo Z."/>
        </authorList>
    </citation>
    <scope>NUCLEOTIDE SEQUENCE</scope>
</reference>
<keyword evidence="2" id="KW-1185">Reference proteome</keyword>
<evidence type="ECO:0000313" key="2">
    <source>
        <dbReference type="Proteomes" id="UP000017246"/>
    </source>
</evidence>
<evidence type="ECO:0000313" key="1">
    <source>
        <dbReference type="EMBL" id="CDI96501.1"/>
    </source>
</evidence>
<sequence>MLWFRNEMCVVGRRHMCHIFTSLSHEGRVLSSSRLHIWALQNRHTRLLTLKNPRWWFDGMSLTAAAAIAGPFSAEADVEVDDSVCAYSADVELDSSPTIMHLSATQSRQISTRS</sequence>
<dbReference type="EMBL" id="LN901886">
    <property type="protein sequence ID" value="CDI96501.1"/>
    <property type="molecule type" value="Genomic_DNA"/>
</dbReference>
<accession>A0A087VWH7</accession>